<protein>
    <submittedName>
        <fullName evidence="1">Uncharacterized protein</fullName>
    </submittedName>
</protein>
<proteinExistence type="predicted"/>
<gene>
    <name evidence="1" type="ORF">AS156_37630</name>
</gene>
<evidence type="ECO:0000313" key="2">
    <source>
        <dbReference type="Proteomes" id="UP000057737"/>
    </source>
</evidence>
<organism evidence="1 2">
    <name type="scientific">Bradyrhizobium macuxiense</name>
    <dbReference type="NCBI Taxonomy" id="1755647"/>
    <lineage>
        <taxon>Bacteria</taxon>
        <taxon>Pseudomonadati</taxon>
        <taxon>Pseudomonadota</taxon>
        <taxon>Alphaproteobacteria</taxon>
        <taxon>Hyphomicrobiales</taxon>
        <taxon>Nitrobacteraceae</taxon>
        <taxon>Bradyrhizobium</taxon>
    </lineage>
</organism>
<keyword evidence="2" id="KW-1185">Reference proteome</keyword>
<name>A0A125Q9N3_9BRAD</name>
<accession>A0A125Q9N3</accession>
<evidence type="ECO:0000313" key="1">
    <source>
        <dbReference type="EMBL" id="KWV57920.1"/>
    </source>
</evidence>
<dbReference type="AlphaFoldDB" id="A0A125Q9N3"/>
<dbReference type="EMBL" id="LNCU01000040">
    <property type="protein sequence ID" value="KWV57920.1"/>
    <property type="molecule type" value="Genomic_DNA"/>
</dbReference>
<dbReference type="Proteomes" id="UP000057737">
    <property type="component" value="Unassembled WGS sequence"/>
</dbReference>
<sequence>MQHSESPRKPRGLVVVSQPDRKPSRIDRLNLWLSKGSTIDGLWVGTRESKAYPGLRRVEEALQFIKYHDPLNYDRVTSNLDRVWVDLIPGSLAHYRSSLNACVIDERFVLDQATTVERIASTIVHEATHARLEAWGIVYVEQDRSRIERICMRRELNFLARVSASDSLQAEIGRTIEWYDNNHNQFSDTIFQDREEQGAVETLRHLSVPNWVLRLVLWVIWRRRMRRFTVQAMK</sequence>
<comment type="caution">
    <text evidence="1">The sequence shown here is derived from an EMBL/GenBank/DDBJ whole genome shotgun (WGS) entry which is preliminary data.</text>
</comment>
<reference evidence="1 2" key="1">
    <citation type="submission" date="2015-11" db="EMBL/GenBank/DDBJ databases">
        <title>Draft Genome Sequence of the Strain BR 10303 (Bradyrhizobium sp.) isolated from nodules of Centrolobium paraense.</title>
        <authorList>
            <person name="Zelli J.E."/>
            <person name="Simoes-Araujo J.L."/>
            <person name="Barauna A.C."/>
            <person name="Silva K."/>
        </authorList>
    </citation>
    <scope>NUCLEOTIDE SEQUENCE [LARGE SCALE GENOMIC DNA]</scope>
    <source>
        <strain evidence="1 2">BR 10303</strain>
    </source>
</reference>